<dbReference type="InterPro" id="IPR053150">
    <property type="entry name" value="Teicoplanin_resist-assoc"/>
</dbReference>
<protein>
    <submittedName>
        <fullName evidence="3">Glycopeptide antibiotics resistance protein</fullName>
    </submittedName>
</protein>
<feature type="domain" description="VanZ-like" evidence="2">
    <location>
        <begin position="20"/>
        <end position="158"/>
    </location>
</feature>
<keyword evidence="1" id="KW-0812">Transmembrane</keyword>
<dbReference type="EMBL" id="JAFBEI010000003">
    <property type="protein sequence ID" value="MBM7635442.1"/>
    <property type="molecule type" value="Genomic_DNA"/>
</dbReference>
<evidence type="ECO:0000313" key="4">
    <source>
        <dbReference type="Proteomes" id="UP000809081"/>
    </source>
</evidence>
<keyword evidence="4" id="KW-1185">Reference proteome</keyword>
<feature type="transmembrane region" description="Helical" evidence="1">
    <location>
        <begin position="20"/>
        <end position="38"/>
    </location>
</feature>
<dbReference type="RefSeq" id="WP_205016393.1">
    <property type="nucleotide sequence ID" value="NZ_JAFBEI010000003.1"/>
</dbReference>
<evidence type="ECO:0000256" key="1">
    <source>
        <dbReference type="SAM" id="Phobius"/>
    </source>
</evidence>
<organism evidence="3 4">
    <name type="scientific">Streptococcus saliviloxodontae</name>
    <dbReference type="NCBI Taxonomy" id="1349416"/>
    <lineage>
        <taxon>Bacteria</taxon>
        <taxon>Bacillati</taxon>
        <taxon>Bacillota</taxon>
        <taxon>Bacilli</taxon>
        <taxon>Lactobacillales</taxon>
        <taxon>Streptococcaceae</taxon>
        <taxon>Streptococcus</taxon>
    </lineage>
</organism>
<dbReference type="Proteomes" id="UP000809081">
    <property type="component" value="Unassembled WGS sequence"/>
</dbReference>
<reference evidence="3 4" key="1">
    <citation type="submission" date="2021-01" db="EMBL/GenBank/DDBJ databases">
        <title>Genomic Encyclopedia of Type Strains, Phase IV (KMG-IV): sequencing the most valuable type-strain genomes for metagenomic binning, comparative biology and taxonomic classification.</title>
        <authorList>
            <person name="Goeker M."/>
        </authorList>
    </citation>
    <scope>NUCLEOTIDE SEQUENCE [LARGE SCALE GENOMIC DNA]</scope>
    <source>
        <strain evidence="3 4">DSM 27513</strain>
    </source>
</reference>
<evidence type="ECO:0000259" key="2">
    <source>
        <dbReference type="Pfam" id="PF04892"/>
    </source>
</evidence>
<dbReference type="PANTHER" id="PTHR36834">
    <property type="entry name" value="MEMBRANE PROTEIN-RELATED"/>
    <property type="match status" value="1"/>
</dbReference>
<proteinExistence type="predicted"/>
<accession>A0ABS2PJJ6</accession>
<dbReference type="PANTHER" id="PTHR36834:SF2">
    <property type="entry name" value="MEMBRANE PROTEIN"/>
    <property type="match status" value="1"/>
</dbReference>
<feature type="transmembrane region" description="Helical" evidence="1">
    <location>
        <begin position="141"/>
        <end position="158"/>
    </location>
</feature>
<keyword evidence="1" id="KW-0472">Membrane</keyword>
<dbReference type="InterPro" id="IPR006976">
    <property type="entry name" value="VanZ-like"/>
</dbReference>
<feature type="transmembrane region" description="Helical" evidence="1">
    <location>
        <begin position="110"/>
        <end position="129"/>
    </location>
</feature>
<feature type="transmembrane region" description="Helical" evidence="1">
    <location>
        <begin position="74"/>
        <end position="98"/>
    </location>
</feature>
<comment type="caution">
    <text evidence="3">The sequence shown here is derived from an EMBL/GenBank/DDBJ whole genome shotgun (WGS) entry which is preliminary data.</text>
</comment>
<name>A0ABS2PJJ6_9STRE</name>
<keyword evidence="1" id="KW-1133">Transmembrane helix</keyword>
<sequence length="166" mass="18789">MSEHLRKTKSQSVWLKGATVLYALIICLLCFSPQWGVVEGISTPNIIYWGRLRLLLVPFNSLVSLGQLTSLKQLVWVIGQNLSNVLLLYPLGVCLMFLSNAWRSGKKSLCLGFALSLFIECTQLLLDFLIDANRVFEVDDLWTNSLGILLAYWTYRVIQSKKSGFL</sequence>
<gene>
    <name evidence="3" type="ORF">JOC31_000234</name>
</gene>
<evidence type="ECO:0000313" key="3">
    <source>
        <dbReference type="EMBL" id="MBM7635442.1"/>
    </source>
</evidence>
<dbReference type="Pfam" id="PF04892">
    <property type="entry name" value="VanZ"/>
    <property type="match status" value="1"/>
</dbReference>